<evidence type="ECO:0000313" key="1">
    <source>
        <dbReference type="EMBL" id="EYC29665.1"/>
    </source>
</evidence>
<reference evidence="2" key="1">
    <citation type="journal article" date="2015" name="Nat. Genet.">
        <title>The genome and transcriptome of the zoonotic hookworm Ancylostoma ceylanicum identify infection-specific gene families.</title>
        <authorList>
            <person name="Schwarz E.M."/>
            <person name="Hu Y."/>
            <person name="Antoshechkin I."/>
            <person name="Miller M.M."/>
            <person name="Sternberg P.W."/>
            <person name="Aroian R.V."/>
        </authorList>
    </citation>
    <scope>NUCLEOTIDE SEQUENCE</scope>
    <source>
        <strain evidence="2">HY135</strain>
    </source>
</reference>
<name>A0A016VQH4_9BILA</name>
<dbReference type="AlphaFoldDB" id="A0A016VQH4"/>
<protein>
    <submittedName>
        <fullName evidence="1">Uncharacterized protein</fullName>
    </submittedName>
</protein>
<dbReference type="EMBL" id="JARK01001342">
    <property type="protein sequence ID" value="EYC29665.1"/>
    <property type="molecule type" value="Genomic_DNA"/>
</dbReference>
<keyword evidence="2" id="KW-1185">Reference proteome</keyword>
<proteinExistence type="predicted"/>
<gene>
    <name evidence="1" type="primary">Acey_s0006.g3110</name>
    <name evidence="1" type="ORF">Y032_0006g3110</name>
</gene>
<accession>A0A016VQH4</accession>
<evidence type="ECO:0000313" key="2">
    <source>
        <dbReference type="Proteomes" id="UP000024635"/>
    </source>
</evidence>
<comment type="caution">
    <text evidence="1">The sequence shown here is derived from an EMBL/GenBank/DDBJ whole genome shotgun (WGS) entry which is preliminary data.</text>
</comment>
<sequence>MSLKGTFEILRRSPGDSYQQCFQNGVDVIEFQSITLRHVYSIVNDLGQHWASNLFSITSCIGWQYFMSEPLYCYRVRVHETVWDEF</sequence>
<dbReference type="Proteomes" id="UP000024635">
    <property type="component" value="Unassembled WGS sequence"/>
</dbReference>
<organism evidence="1 2">
    <name type="scientific">Ancylostoma ceylanicum</name>
    <dbReference type="NCBI Taxonomy" id="53326"/>
    <lineage>
        <taxon>Eukaryota</taxon>
        <taxon>Metazoa</taxon>
        <taxon>Ecdysozoa</taxon>
        <taxon>Nematoda</taxon>
        <taxon>Chromadorea</taxon>
        <taxon>Rhabditida</taxon>
        <taxon>Rhabditina</taxon>
        <taxon>Rhabditomorpha</taxon>
        <taxon>Strongyloidea</taxon>
        <taxon>Ancylostomatidae</taxon>
        <taxon>Ancylostomatinae</taxon>
        <taxon>Ancylostoma</taxon>
    </lineage>
</organism>